<dbReference type="InterPro" id="IPR012675">
    <property type="entry name" value="Beta-grasp_dom_sf"/>
</dbReference>
<keyword evidence="2" id="KW-1185">Reference proteome</keyword>
<proteinExistence type="predicted"/>
<dbReference type="AlphaFoldDB" id="A0A8F9TTQ9"/>
<dbReference type="Proteomes" id="UP000825051">
    <property type="component" value="Chromosome"/>
</dbReference>
<reference evidence="1" key="1">
    <citation type="submission" date="2021-08" db="EMBL/GenBank/DDBJ databases">
        <title>Genome of a novel bacterium of the phylum Verrucomicrobia, Oleiharenicola sp. KSB-15.</title>
        <authorList>
            <person name="Chung J.-H."/>
            <person name="Ahn J.-H."/>
            <person name="Yoon Y."/>
            <person name="Kim D.-Y."/>
            <person name="An S.-H."/>
            <person name="Park I."/>
            <person name="Yeon J."/>
        </authorList>
    </citation>
    <scope>NUCLEOTIDE SEQUENCE</scope>
    <source>
        <strain evidence="1">KSB-15</strain>
    </source>
</reference>
<name>A0A8F9TTQ9_9BACT</name>
<dbReference type="Pfam" id="PF02597">
    <property type="entry name" value="ThiS"/>
    <property type="match status" value="1"/>
</dbReference>
<accession>A0A8F9TTQ9</accession>
<sequence>MTRTLRIEYFALLREQRGLAAESLATAAATPTALYEELRARHGFTLPAAAVRAAVNGEFVPAAAPLHEGDLIVFIPPVAGG</sequence>
<organism evidence="1 2">
    <name type="scientific">Horticoccus luteus</name>
    <dbReference type="NCBI Taxonomy" id="2862869"/>
    <lineage>
        <taxon>Bacteria</taxon>
        <taxon>Pseudomonadati</taxon>
        <taxon>Verrucomicrobiota</taxon>
        <taxon>Opitutia</taxon>
        <taxon>Opitutales</taxon>
        <taxon>Opitutaceae</taxon>
        <taxon>Horticoccus</taxon>
    </lineage>
</organism>
<dbReference type="InterPro" id="IPR003749">
    <property type="entry name" value="ThiS/MoaD-like"/>
</dbReference>
<evidence type="ECO:0000313" key="1">
    <source>
        <dbReference type="EMBL" id="QYM79094.1"/>
    </source>
</evidence>
<dbReference type="InterPro" id="IPR016155">
    <property type="entry name" value="Mopterin_synth/thiamin_S_b"/>
</dbReference>
<dbReference type="RefSeq" id="WP_220162517.1">
    <property type="nucleotide sequence ID" value="NZ_CP080507.1"/>
</dbReference>
<dbReference type="CDD" id="cd00754">
    <property type="entry name" value="Ubl_MoaD"/>
    <property type="match status" value="1"/>
</dbReference>
<dbReference type="SUPFAM" id="SSF54285">
    <property type="entry name" value="MoaD/ThiS"/>
    <property type="match status" value="1"/>
</dbReference>
<dbReference type="EMBL" id="CP080507">
    <property type="protein sequence ID" value="QYM79094.1"/>
    <property type="molecule type" value="Genomic_DNA"/>
</dbReference>
<evidence type="ECO:0000313" key="2">
    <source>
        <dbReference type="Proteomes" id="UP000825051"/>
    </source>
</evidence>
<dbReference type="Gene3D" id="3.10.20.30">
    <property type="match status" value="1"/>
</dbReference>
<dbReference type="KEGG" id="ole:K0B96_00325"/>
<gene>
    <name evidence="1" type="ORF">K0B96_00325</name>
</gene>
<protein>
    <submittedName>
        <fullName evidence="1">MoaD/ThiS family protein</fullName>
    </submittedName>
</protein>